<feature type="non-terminal residue" evidence="1">
    <location>
        <position position="1"/>
    </location>
</feature>
<feature type="non-terminal residue" evidence="1">
    <location>
        <position position="484"/>
    </location>
</feature>
<organism evidence="1">
    <name type="scientific">hydrothermal vent metagenome</name>
    <dbReference type="NCBI Taxonomy" id="652676"/>
    <lineage>
        <taxon>unclassified sequences</taxon>
        <taxon>metagenomes</taxon>
        <taxon>ecological metagenomes</taxon>
    </lineage>
</organism>
<sequence>VESKVSKGEKSLETTIERVAKDNSTRYDQLREFIRAERGVMPQTLNQTLEAISTIPYIRQLAGQLGINPQTLKRYIDEIEVSWPKTFVLEPGERKTYEFISPRIMSRIRAQVQKLHERVGIRKFKERRKKRIPKVRGVLKEVWKQAGVLERDVAIFEYLIEVFGEHGLSQVSLDDVEGALDNTEYFNKAVYFYYLVKKAFKAKKALELKKNRLRQREDSGHDQNLRNQTSDVVIQALEDIKTASLRQSYLGKVLEALGIELDGVISSLPDGSLKVFQGQFVIQAKAFETALKKALAESKENNLSGEKYPSIFNMMQSLALKRVNVGVDTSEKIKFVYDMYYRSGKEDNSYDTRKSFQFIRKTKRFSMVWIWAGPTHYKNSRKKNNESGSSPVVNDQKNREEASSPLFSVFSAQRLVLDGQLRRWFIWIRGLLDQNKTSQRNSIRPLQAYLLLPWRKDGLKFSAAAFSLHQNIAVFFDVIINSDR</sequence>
<proteinExistence type="predicted"/>
<dbReference type="EMBL" id="UOEN01000426">
    <property type="protein sequence ID" value="VAW18631.1"/>
    <property type="molecule type" value="Genomic_DNA"/>
</dbReference>
<gene>
    <name evidence="1" type="ORF">MNBD_BACTEROID05-259</name>
</gene>
<reference evidence="1" key="1">
    <citation type="submission" date="2018-06" db="EMBL/GenBank/DDBJ databases">
        <authorList>
            <person name="Zhirakovskaya E."/>
        </authorList>
    </citation>
    <scope>NUCLEOTIDE SEQUENCE</scope>
</reference>
<dbReference type="AlphaFoldDB" id="A0A3B0TIY2"/>
<accession>A0A3B0TIY2</accession>
<name>A0A3B0TIY2_9ZZZZ</name>
<evidence type="ECO:0000313" key="1">
    <source>
        <dbReference type="EMBL" id="VAW18631.1"/>
    </source>
</evidence>
<protein>
    <submittedName>
        <fullName evidence="1">Uncharacterized protein</fullName>
    </submittedName>
</protein>